<gene>
    <name evidence="1" type="ORF">BU24DRAFT_405604</name>
</gene>
<dbReference type="GeneID" id="54283107"/>
<evidence type="ECO:0008006" key="3">
    <source>
        <dbReference type="Google" id="ProtNLM"/>
    </source>
</evidence>
<dbReference type="AlphaFoldDB" id="A0A6A5XZY4"/>
<dbReference type="EMBL" id="ML978067">
    <property type="protein sequence ID" value="KAF2018858.1"/>
    <property type="molecule type" value="Genomic_DNA"/>
</dbReference>
<accession>A0A6A5XZY4</accession>
<dbReference type="OrthoDB" id="5372859at2759"/>
<dbReference type="Proteomes" id="UP000799778">
    <property type="component" value="Unassembled WGS sequence"/>
</dbReference>
<evidence type="ECO:0000313" key="1">
    <source>
        <dbReference type="EMBL" id="KAF2018858.1"/>
    </source>
</evidence>
<sequence>MTSSRSGLLNAPTEILLEIIENLRFDKKSIAKLRSVHPRIRNVVDDYEVSITTKYMKRQLPHALVDFPGDKRKIGYRWLAECDYNYDVVDSVMAVLTCEENCWAVQRHNMPLANTGLLILYRLQSIEKHADKLAFIKNLPRDPLIAMFVAIHYSTLTARYHGHGIINQKTYGRFLDANQLELRNDVEFSFAEAAMDLGAQFIVDALENVDSSETALMVFYHEHTIHDWDLDTVAQGEFMPPVTQGPFKKPGTRPRSLYTTLLERMAELTKCPLSDVVDNTLDEVENPNHDLAWIDLYDKARLIAGLDLEE</sequence>
<protein>
    <recommendedName>
        <fullName evidence="3">F-box domain-containing protein</fullName>
    </recommendedName>
</protein>
<organism evidence="1 2">
    <name type="scientific">Aaosphaeria arxii CBS 175.79</name>
    <dbReference type="NCBI Taxonomy" id="1450172"/>
    <lineage>
        <taxon>Eukaryota</taxon>
        <taxon>Fungi</taxon>
        <taxon>Dikarya</taxon>
        <taxon>Ascomycota</taxon>
        <taxon>Pezizomycotina</taxon>
        <taxon>Dothideomycetes</taxon>
        <taxon>Pleosporomycetidae</taxon>
        <taxon>Pleosporales</taxon>
        <taxon>Pleosporales incertae sedis</taxon>
        <taxon>Aaosphaeria</taxon>
    </lineage>
</organism>
<name>A0A6A5XZY4_9PLEO</name>
<reference evidence="1" key="1">
    <citation type="journal article" date="2020" name="Stud. Mycol.">
        <title>101 Dothideomycetes genomes: a test case for predicting lifestyles and emergence of pathogens.</title>
        <authorList>
            <person name="Haridas S."/>
            <person name="Albert R."/>
            <person name="Binder M."/>
            <person name="Bloem J."/>
            <person name="Labutti K."/>
            <person name="Salamov A."/>
            <person name="Andreopoulos B."/>
            <person name="Baker S."/>
            <person name="Barry K."/>
            <person name="Bills G."/>
            <person name="Bluhm B."/>
            <person name="Cannon C."/>
            <person name="Castanera R."/>
            <person name="Culley D."/>
            <person name="Daum C."/>
            <person name="Ezra D."/>
            <person name="Gonzalez J."/>
            <person name="Henrissat B."/>
            <person name="Kuo A."/>
            <person name="Liang C."/>
            <person name="Lipzen A."/>
            <person name="Lutzoni F."/>
            <person name="Magnuson J."/>
            <person name="Mondo S."/>
            <person name="Nolan M."/>
            <person name="Ohm R."/>
            <person name="Pangilinan J."/>
            <person name="Park H.-J."/>
            <person name="Ramirez L."/>
            <person name="Alfaro M."/>
            <person name="Sun H."/>
            <person name="Tritt A."/>
            <person name="Yoshinaga Y."/>
            <person name="Zwiers L.-H."/>
            <person name="Turgeon B."/>
            <person name="Goodwin S."/>
            <person name="Spatafora J."/>
            <person name="Crous P."/>
            <person name="Grigoriev I."/>
        </authorList>
    </citation>
    <scope>NUCLEOTIDE SEQUENCE</scope>
    <source>
        <strain evidence="1">CBS 175.79</strain>
    </source>
</reference>
<evidence type="ECO:0000313" key="2">
    <source>
        <dbReference type="Proteomes" id="UP000799778"/>
    </source>
</evidence>
<dbReference type="RefSeq" id="XP_033387197.1">
    <property type="nucleotide sequence ID" value="XM_033525710.1"/>
</dbReference>
<keyword evidence="2" id="KW-1185">Reference proteome</keyword>
<proteinExistence type="predicted"/>